<dbReference type="AlphaFoldDB" id="A0A7R9LQE2"/>
<gene>
    <name evidence="1" type="ORF">OSB1V03_LOCUS20433</name>
</gene>
<evidence type="ECO:0000313" key="1">
    <source>
        <dbReference type="EMBL" id="CAD7645287.1"/>
    </source>
</evidence>
<dbReference type="EMBL" id="OC888286">
    <property type="protein sequence ID" value="CAD7645287.1"/>
    <property type="molecule type" value="Genomic_DNA"/>
</dbReference>
<dbReference type="EMBL" id="CAJPIZ010033711">
    <property type="protein sequence ID" value="CAG2120486.1"/>
    <property type="molecule type" value="Genomic_DNA"/>
</dbReference>
<evidence type="ECO:0000313" key="2">
    <source>
        <dbReference type="Proteomes" id="UP000759131"/>
    </source>
</evidence>
<name>A0A7R9LQE2_9ACAR</name>
<accession>A0A7R9LQE2</accession>
<sequence length="28" mass="3440">MITTTAKQRLNYYNTRRLSLMGRMNRIH</sequence>
<keyword evidence="2" id="KW-1185">Reference proteome</keyword>
<organism evidence="1">
    <name type="scientific">Medioppia subpectinata</name>
    <dbReference type="NCBI Taxonomy" id="1979941"/>
    <lineage>
        <taxon>Eukaryota</taxon>
        <taxon>Metazoa</taxon>
        <taxon>Ecdysozoa</taxon>
        <taxon>Arthropoda</taxon>
        <taxon>Chelicerata</taxon>
        <taxon>Arachnida</taxon>
        <taxon>Acari</taxon>
        <taxon>Acariformes</taxon>
        <taxon>Sarcoptiformes</taxon>
        <taxon>Oribatida</taxon>
        <taxon>Brachypylina</taxon>
        <taxon>Oppioidea</taxon>
        <taxon>Oppiidae</taxon>
        <taxon>Medioppia</taxon>
    </lineage>
</organism>
<dbReference type="Proteomes" id="UP000759131">
    <property type="component" value="Unassembled WGS sequence"/>
</dbReference>
<reference evidence="1" key="1">
    <citation type="submission" date="2020-11" db="EMBL/GenBank/DDBJ databases">
        <authorList>
            <person name="Tran Van P."/>
        </authorList>
    </citation>
    <scope>NUCLEOTIDE SEQUENCE</scope>
</reference>
<protein>
    <submittedName>
        <fullName evidence="1">Uncharacterized protein</fullName>
    </submittedName>
</protein>
<proteinExistence type="predicted"/>